<organism evidence="1 2">
    <name type="scientific">Clonostachys chloroleuca</name>
    <dbReference type="NCBI Taxonomy" id="1926264"/>
    <lineage>
        <taxon>Eukaryota</taxon>
        <taxon>Fungi</taxon>
        <taxon>Dikarya</taxon>
        <taxon>Ascomycota</taxon>
        <taxon>Pezizomycotina</taxon>
        <taxon>Sordariomycetes</taxon>
        <taxon>Hypocreomycetidae</taxon>
        <taxon>Hypocreales</taxon>
        <taxon>Bionectriaceae</taxon>
        <taxon>Clonostachys</taxon>
    </lineage>
</organism>
<name>A0AA35Q2M3_9HYPO</name>
<dbReference type="EMBL" id="CABFNP030000812">
    <property type="protein sequence ID" value="CAI6087974.1"/>
    <property type="molecule type" value="Genomic_DNA"/>
</dbReference>
<protein>
    <submittedName>
        <fullName evidence="1">Uncharacterized protein</fullName>
    </submittedName>
</protein>
<reference evidence="1" key="1">
    <citation type="submission" date="2023-01" db="EMBL/GenBank/DDBJ databases">
        <authorList>
            <person name="Piombo E."/>
        </authorList>
    </citation>
    <scope>NUCLEOTIDE SEQUENCE</scope>
</reference>
<evidence type="ECO:0000313" key="2">
    <source>
        <dbReference type="Proteomes" id="UP001160390"/>
    </source>
</evidence>
<comment type="caution">
    <text evidence="1">The sequence shown here is derived from an EMBL/GenBank/DDBJ whole genome shotgun (WGS) entry which is preliminary data.</text>
</comment>
<gene>
    <name evidence="1" type="ORF">CCHLO57077_00013104</name>
</gene>
<proteinExistence type="predicted"/>
<accession>A0AA35Q2M3</accession>
<dbReference type="Proteomes" id="UP001160390">
    <property type="component" value="Unassembled WGS sequence"/>
</dbReference>
<evidence type="ECO:0000313" key="1">
    <source>
        <dbReference type="EMBL" id="CAI6087974.1"/>
    </source>
</evidence>
<dbReference type="AlphaFoldDB" id="A0AA35Q2M3"/>
<keyword evidence="2" id="KW-1185">Reference proteome</keyword>
<sequence>MSSNAALKLRLSIYRCLGERTPRRQHDAALLIAHLSKIRRLAITGNWIRHFDLIGKVLHSKVVGRHPPRFERLKLIIYFHGFDYDAPAPLHRFDEVMSLFHVPTVTHLAAQMGSTELFH</sequence>